<sequence length="513" mass="53521">MRATTIDRRQALGLIGAGALLAPPFAPALARAPLAHDGLTIATGSGLVRGKLAGGVRVFTGIPYGQAARFAAPRPAPRWAGVRDATAPAPVCPQKPGMTPFAGTMTEDCLALNIWAPATPGRHPVLVYIHGGGNEGGWSGEALTAGDRFAADGVVAVTVNYRVGALGFLETGEALGRDYAGSGNNGMRDLVLALRWIRANIAAFGGDPARVTIAGESAGGKNVGTLMGMPMADGLYARAAIFSGGGQTVHTLAEAQEFARLFVAKLGGADRLLTATTDQLLAAQAAARSAWPRNFPFRPVVDGQALPLVPLARLRAGKAPRVPLLIGSNADESRLFLNAEQAAGPIQPQALSNATVAEMVARDAAYAQAFPDLSTAERHWRLITAEEYGMPCLRLALAHAHSGAPVWRYRLAFPAPGGPFKGHSPHVLDLPFTFDHLTSPGMAQFFGLSAAEQPLADGMHGAMVRFVQGQAPAGPGLPAWHGYDARAHATMVLDQVPALVSDPDGVERKIWGE</sequence>
<accession>A0ABU1ML85</accession>
<keyword evidence="6" id="KW-1185">Reference proteome</keyword>
<protein>
    <recommendedName>
        <fullName evidence="3">Carboxylic ester hydrolase</fullName>
        <ecNumber evidence="3">3.1.1.-</ecNumber>
    </recommendedName>
</protein>
<dbReference type="InterPro" id="IPR029058">
    <property type="entry name" value="AB_hydrolase_fold"/>
</dbReference>
<dbReference type="EC" id="3.1.1.-" evidence="3"/>
<reference evidence="5 6" key="1">
    <citation type="submission" date="2023-07" db="EMBL/GenBank/DDBJ databases">
        <title>Sorghum-associated microbial communities from plants grown in Nebraska, USA.</title>
        <authorList>
            <person name="Schachtman D."/>
        </authorList>
    </citation>
    <scope>NUCLEOTIDE SEQUENCE [LARGE SCALE GENOMIC DNA]</scope>
    <source>
        <strain evidence="5 6">DS1027</strain>
    </source>
</reference>
<evidence type="ECO:0000313" key="5">
    <source>
        <dbReference type="EMBL" id="MDR6511032.1"/>
    </source>
</evidence>
<organism evidence="5 6">
    <name type="scientific">Novosphingobium capsulatum</name>
    <dbReference type="NCBI Taxonomy" id="13688"/>
    <lineage>
        <taxon>Bacteria</taxon>
        <taxon>Pseudomonadati</taxon>
        <taxon>Pseudomonadota</taxon>
        <taxon>Alphaproteobacteria</taxon>
        <taxon>Sphingomonadales</taxon>
        <taxon>Sphingomonadaceae</taxon>
        <taxon>Novosphingobium</taxon>
    </lineage>
</organism>
<dbReference type="InterPro" id="IPR019826">
    <property type="entry name" value="Carboxylesterase_B_AS"/>
</dbReference>
<dbReference type="Proteomes" id="UP001184150">
    <property type="component" value="Unassembled WGS sequence"/>
</dbReference>
<comment type="caution">
    <text evidence="5">The sequence shown here is derived from an EMBL/GenBank/DDBJ whole genome shotgun (WGS) entry which is preliminary data.</text>
</comment>
<evidence type="ECO:0000256" key="3">
    <source>
        <dbReference type="RuleBase" id="RU361235"/>
    </source>
</evidence>
<name>A0ABU1ML85_9SPHN</name>
<dbReference type="Pfam" id="PF00135">
    <property type="entry name" value="COesterase"/>
    <property type="match status" value="1"/>
</dbReference>
<dbReference type="PROSITE" id="PS51318">
    <property type="entry name" value="TAT"/>
    <property type="match status" value="1"/>
</dbReference>
<dbReference type="EMBL" id="JAVDRD010000004">
    <property type="protein sequence ID" value="MDR6511032.1"/>
    <property type="molecule type" value="Genomic_DNA"/>
</dbReference>
<keyword evidence="2 3" id="KW-0378">Hydrolase</keyword>
<dbReference type="InterPro" id="IPR050309">
    <property type="entry name" value="Type-B_Carboxylest/Lipase"/>
</dbReference>
<gene>
    <name evidence="5" type="ORF">J2792_001904</name>
</gene>
<comment type="similarity">
    <text evidence="1 3">Belongs to the type-B carboxylesterase/lipase family.</text>
</comment>
<evidence type="ECO:0000256" key="1">
    <source>
        <dbReference type="ARBA" id="ARBA00005964"/>
    </source>
</evidence>
<evidence type="ECO:0000259" key="4">
    <source>
        <dbReference type="Pfam" id="PF00135"/>
    </source>
</evidence>
<dbReference type="PANTHER" id="PTHR11559">
    <property type="entry name" value="CARBOXYLESTERASE"/>
    <property type="match status" value="1"/>
</dbReference>
<dbReference type="InterPro" id="IPR002018">
    <property type="entry name" value="CarbesteraseB"/>
</dbReference>
<feature type="domain" description="Carboxylesterase type B" evidence="4">
    <location>
        <begin position="40"/>
        <end position="494"/>
    </location>
</feature>
<proteinExistence type="inferred from homology"/>
<dbReference type="InterPro" id="IPR006311">
    <property type="entry name" value="TAT_signal"/>
</dbReference>
<dbReference type="Gene3D" id="3.40.50.1820">
    <property type="entry name" value="alpha/beta hydrolase"/>
    <property type="match status" value="1"/>
</dbReference>
<evidence type="ECO:0000256" key="2">
    <source>
        <dbReference type="ARBA" id="ARBA00022801"/>
    </source>
</evidence>
<dbReference type="SUPFAM" id="SSF53474">
    <property type="entry name" value="alpha/beta-Hydrolases"/>
    <property type="match status" value="1"/>
</dbReference>
<dbReference type="RefSeq" id="WP_309805008.1">
    <property type="nucleotide sequence ID" value="NZ_JAVDRD010000004.1"/>
</dbReference>
<dbReference type="PROSITE" id="PS00122">
    <property type="entry name" value="CARBOXYLESTERASE_B_1"/>
    <property type="match status" value="1"/>
</dbReference>
<dbReference type="GO" id="GO:0016787">
    <property type="term" value="F:hydrolase activity"/>
    <property type="evidence" value="ECO:0007669"/>
    <property type="project" value="UniProtKB-KW"/>
</dbReference>
<evidence type="ECO:0000313" key="6">
    <source>
        <dbReference type="Proteomes" id="UP001184150"/>
    </source>
</evidence>